<gene>
    <name evidence="9" type="ORF">Q0590_03485</name>
</gene>
<name>A0ABT8QZM5_9BACT</name>
<dbReference type="PANTHER" id="PTHR30572:SF18">
    <property type="entry name" value="ABC-TYPE MACROLIDE FAMILY EXPORT SYSTEM PERMEASE COMPONENT 2"/>
    <property type="match status" value="1"/>
</dbReference>
<dbReference type="Pfam" id="PF02687">
    <property type="entry name" value="FtsX"/>
    <property type="match status" value="2"/>
</dbReference>
<evidence type="ECO:0000313" key="10">
    <source>
        <dbReference type="Proteomes" id="UP001168528"/>
    </source>
</evidence>
<comment type="subcellular location">
    <subcellularLocation>
        <location evidence="1">Cell membrane</location>
        <topology evidence="1">Multi-pass membrane protein</topology>
    </subcellularLocation>
</comment>
<feature type="transmembrane region" description="Helical" evidence="6">
    <location>
        <begin position="686"/>
        <end position="706"/>
    </location>
</feature>
<evidence type="ECO:0000259" key="8">
    <source>
        <dbReference type="Pfam" id="PF12704"/>
    </source>
</evidence>
<accession>A0ABT8QZM5</accession>
<feature type="transmembrane region" description="Helical" evidence="6">
    <location>
        <begin position="21"/>
        <end position="42"/>
    </location>
</feature>
<evidence type="ECO:0000256" key="5">
    <source>
        <dbReference type="ARBA" id="ARBA00023136"/>
    </source>
</evidence>
<sequence>MLHHYLKIAIRNLLKQKLYTVINIMGLAMGLASCVLIILFVMEHLSFDKFHQRADRIYRVNYKGKLSADSDPYHIGATPPPVARTLMNEFPEVELATRIYPKGSNLIRYQDKSFEEQHVLAVDSNFFKIFSFKLLEGDPSTVFSEPNAVIVTEEMAKKYFNNQPAMGKILSFGDERTPYKVVGVAENPPYNSHFTFHMLTSINTEKQVQQFDWSWIYCALTTYVQVKEGASADRIQAKFPDMVRRHAGNTIGRIFGTSIKDFEKSGNSIQLSLQPLPAIHLYSAGIGSGLGTHGDIKYLYIFSCVAIFILLLACINFMNLSTARSAGRSKEVGVRKVLGSVKSQLVGQFLTESMLTSLIAMLLAFALGELFLLLFKDLLFEGLDTNLLNQNWIWLCMVLLVFIVGIVAGSYPAFYLSAFRPVEVLKGKLRMGVKNSRIRSSLVVFQFGVSVCLIICTMFVFRQLSHLSNINTGFTKENVLVITNTDRLGTNRGAFKQALTNMPEVVNASYATNLPGTVIDSDLFKPEGANTEDQLLEFITADYEYLQTLNITLKDGRNFSRDFPSDADEEEGAMLINESAAAILGWDNPIGKHLRSARDDNNRKTIGVIKDFNFRSLHSPIKPLLILLAPEGDYMVVRIKPSEGKKVIGALETKWKSFSPNAPFDHFFMDERLNAQYKAEQQIGQIFSIFTSLAIFIACLGLFGLAAYTTEQRAKEIGIRKVLGASVMGVVNLLSKDFLKLVLLANIIAWPLAWLLMDYWLRDFAYRIDLEPWVFLVAALLAVITALLTVFYQAFKAAQNNPVESLRSE</sequence>
<evidence type="ECO:0000256" key="4">
    <source>
        <dbReference type="ARBA" id="ARBA00022989"/>
    </source>
</evidence>
<dbReference type="PANTHER" id="PTHR30572">
    <property type="entry name" value="MEMBRANE COMPONENT OF TRANSPORTER-RELATED"/>
    <property type="match status" value="1"/>
</dbReference>
<dbReference type="InterPro" id="IPR003838">
    <property type="entry name" value="ABC3_permease_C"/>
</dbReference>
<evidence type="ECO:0000256" key="1">
    <source>
        <dbReference type="ARBA" id="ARBA00004651"/>
    </source>
</evidence>
<feature type="transmembrane region" description="Helical" evidence="6">
    <location>
        <begin position="741"/>
        <end position="761"/>
    </location>
</feature>
<reference evidence="9" key="1">
    <citation type="submission" date="2023-07" db="EMBL/GenBank/DDBJ databases">
        <title>The genome sequence of Rhodocytophaga aerolata KACC 12507.</title>
        <authorList>
            <person name="Zhang X."/>
        </authorList>
    </citation>
    <scope>NUCLEOTIDE SEQUENCE</scope>
    <source>
        <strain evidence="9">KACC 12507</strain>
    </source>
</reference>
<dbReference type="PROSITE" id="PS51257">
    <property type="entry name" value="PROKAR_LIPOPROTEIN"/>
    <property type="match status" value="1"/>
</dbReference>
<evidence type="ECO:0000256" key="6">
    <source>
        <dbReference type="SAM" id="Phobius"/>
    </source>
</evidence>
<feature type="domain" description="ABC3 transporter permease C-terminal" evidence="7">
    <location>
        <begin position="304"/>
        <end position="415"/>
    </location>
</feature>
<comment type="caution">
    <text evidence="9">The sequence shown here is derived from an EMBL/GenBank/DDBJ whole genome shotgun (WGS) entry which is preliminary data.</text>
</comment>
<keyword evidence="2" id="KW-1003">Cell membrane</keyword>
<feature type="transmembrane region" description="Helical" evidence="6">
    <location>
        <begin position="392"/>
        <end position="419"/>
    </location>
</feature>
<dbReference type="RefSeq" id="WP_302036084.1">
    <property type="nucleotide sequence ID" value="NZ_JAUKPO010000001.1"/>
</dbReference>
<feature type="transmembrane region" description="Helical" evidence="6">
    <location>
        <begin position="358"/>
        <end position="380"/>
    </location>
</feature>
<organism evidence="9 10">
    <name type="scientific">Rhodocytophaga aerolata</name>
    <dbReference type="NCBI Taxonomy" id="455078"/>
    <lineage>
        <taxon>Bacteria</taxon>
        <taxon>Pseudomonadati</taxon>
        <taxon>Bacteroidota</taxon>
        <taxon>Cytophagia</taxon>
        <taxon>Cytophagales</taxon>
        <taxon>Rhodocytophagaceae</taxon>
        <taxon>Rhodocytophaga</taxon>
    </lineage>
</organism>
<protein>
    <submittedName>
        <fullName evidence="9">ABC transporter permease</fullName>
    </submittedName>
</protein>
<dbReference type="EMBL" id="JAUKPO010000001">
    <property type="protein sequence ID" value="MDO1445295.1"/>
    <property type="molecule type" value="Genomic_DNA"/>
</dbReference>
<evidence type="ECO:0000256" key="2">
    <source>
        <dbReference type="ARBA" id="ARBA00022475"/>
    </source>
</evidence>
<feature type="domain" description="ABC3 transporter permease C-terminal" evidence="7">
    <location>
        <begin position="689"/>
        <end position="802"/>
    </location>
</feature>
<keyword evidence="5 6" id="KW-0472">Membrane</keyword>
<keyword evidence="3 6" id="KW-0812">Transmembrane</keyword>
<dbReference type="InterPro" id="IPR025857">
    <property type="entry name" value="MacB_PCD"/>
</dbReference>
<evidence type="ECO:0000259" key="7">
    <source>
        <dbReference type="Pfam" id="PF02687"/>
    </source>
</evidence>
<feature type="transmembrane region" description="Helical" evidence="6">
    <location>
        <begin position="773"/>
        <end position="795"/>
    </location>
</feature>
<proteinExistence type="predicted"/>
<keyword evidence="10" id="KW-1185">Reference proteome</keyword>
<evidence type="ECO:0000256" key="3">
    <source>
        <dbReference type="ARBA" id="ARBA00022692"/>
    </source>
</evidence>
<keyword evidence="4 6" id="KW-1133">Transmembrane helix</keyword>
<feature type="domain" description="MacB-like periplasmic core" evidence="8">
    <location>
        <begin position="20"/>
        <end position="239"/>
    </location>
</feature>
<feature type="transmembrane region" description="Helical" evidence="6">
    <location>
        <begin position="440"/>
        <end position="461"/>
    </location>
</feature>
<feature type="transmembrane region" description="Helical" evidence="6">
    <location>
        <begin position="298"/>
        <end position="320"/>
    </location>
</feature>
<evidence type="ECO:0000313" key="9">
    <source>
        <dbReference type="EMBL" id="MDO1445295.1"/>
    </source>
</evidence>
<dbReference type="Proteomes" id="UP001168528">
    <property type="component" value="Unassembled WGS sequence"/>
</dbReference>
<dbReference type="InterPro" id="IPR050250">
    <property type="entry name" value="Macrolide_Exporter_MacB"/>
</dbReference>
<dbReference type="Pfam" id="PF12704">
    <property type="entry name" value="MacB_PCD"/>
    <property type="match status" value="1"/>
</dbReference>